<dbReference type="EMBL" id="JAPEIS010000005">
    <property type="protein sequence ID" value="KAJ8065954.1"/>
    <property type="molecule type" value="Genomic_DNA"/>
</dbReference>
<organism evidence="2 3">
    <name type="scientific">Sclerotinia nivalis</name>
    <dbReference type="NCBI Taxonomy" id="352851"/>
    <lineage>
        <taxon>Eukaryota</taxon>
        <taxon>Fungi</taxon>
        <taxon>Dikarya</taxon>
        <taxon>Ascomycota</taxon>
        <taxon>Pezizomycotina</taxon>
        <taxon>Leotiomycetes</taxon>
        <taxon>Helotiales</taxon>
        <taxon>Sclerotiniaceae</taxon>
        <taxon>Sclerotinia</taxon>
    </lineage>
</organism>
<sequence length="428" mass="48191">MLRFIKPRAASVWAASVRTRPAPHIFATSPLSMRLNAQRYAGTVSNTQRVRFRKAPIKARNVAITVIVAVVCFEVYTRLVLGPLDKAAEEASKDIPDDDFQEAEQPLFIPFPGTTKQLPIIPYKGTDPEYQEFVKISKDTKLLDKIRVDLADFMRDSAIRTPVIVQLAGKNFKTRRVWLDIDFPQLPPPSFERSGIEISDDAISWVTQPVDATIVYKIRNVLWPTALFQSSWIFLKVLAAEEFRNMARTFGVELETSPAQQTLDQMLARSQKMIKELNGQQKVPGDVQRPFTAKDGPPQQQPLGDKSKEVAAASGKPNVREDILPALVNSFKDIHTSFVAKPIMAAKIKYVQISKRLRPTTSIHPRGSITVSGLVELESDQAFLVFDVIAAWDPKKKVYDVNSMQIKLRRMQRKRQRPVTGLPRGSMA</sequence>
<dbReference type="Proteomes" id="UP001152300">
    <property type="component" value="Unassembled WGS sequence"/>
</dbReference>
<keyword evidence="3" id="KW-1185">Reference proteome</keyword>
<gene>
    <name evidence="2" type="ORF">OCU04_005054</name>
</gene>
<comment type="caution">
    <text evidence="2">The sequence shown here is derived from an EMBL/GenBank/DDBJ whole genome shotgun (WGS) entry which is preliminary data.</text>
</comment>
<accession>A0A9X0ANE1</accession>
<feature type="region of interest" description="Disordered" evidence="1">
    <location>
        <begin position="278"/>
        <end position="315"/>
    </location>
</feature>
<evidence type="ECO:0000313" key="3">
    <source>
        <dbReference type="Proteomes" id="UP001152300"/>
    </source>
</evidence>
<proteinExistence type="predicted"/>
<evidence type="ECO:0000256" key="1">
    <source>
        <dbReference type="SAM" id="MobiDB-lite"/>
    </source>
</evidence>
<dbReference type="OrthoDB" id="5316527at2759"/>
<reference evidence="2" key="1">
    <citation type="submission" date="2022-11" db="EMBL/GenBank/DDBJ databases">
        <title>Genome Resource of Sclerotinia nivalis Strain SnTB1, a Plant Pathogen Isolated from American Ginseng.</title>
        <authorList>
            <person name="Fan S."/>
        </authorList>
    </citation>
    <scope>NUCLEOTIDE SEQUENCE</scope>
    <source>
        <strain evidence="2">SnTB1</strain>
    </source>
</reference>
<evidence type="ECO:0000313" key="2">
    <source>
        <dbReference type="EMBL" id="KAJ8065954.1"/>
    </source>
</evidence>
<dbReference type="AlphaFoldDB" id="A0A9X0ANE1"/>
<protein>
    <submittedName>
        <fullName evidence="2">Uncharacterized protein</fullName>
    </submittedName>
</protein>
<name>A0A9X0ANE1_9HELO</name>